<dbReference type="AlphaFoldDB" id="A0A6A4TBF3"/>
<evidence type="ECO:0000313" key="1">
    <source>
        <dbReference type="EMBL" id="KAF0040484.1"/>
    </source>
</evidence>
<protein>
    <submittedName>
        <fullName evidence="1">Uncharacterized protein</fullName>
    </submittedName>
</protein>
<dbReference type="EMBL" id="VEVO01000006">
    <property type="protein sequence ID" value="KAF0040484.1"/>
    <property type="molecule type" value="Genomic_DNA"/>
</dbReference>
<comment type="caution">
    <text evidence="1">The sequence shown here is derived from an EMBL/GenBank/DDBJ whole genome shotgun (WGS) entry which is preliminary data.</text>
</comment>
<dbReference type="Proteomes" id="UP000438429">
    <property type="component" value="Unassembled WGS sequence"/>
</dbReference>
<name>A0A6A4TBF3_SCOMX</name>
<sequence>MANDMSVSVDIVSLKCMRYVSWDRDQFAFQNTLHGQPTPTTYNFLSDQTLSVPLSSYGTDSSKLNHRTPPGSLNVTLSREFEFGMEHTPVQVGLWRVPLITYMGRGKSAPQGEMFLPCGNNTKDDDVIFCEGLKQTRKFSYILRVGFVFWDIYATQCVIDNVRCLTLNYHISKTAVPLHVADEMFNDAWVSALQRPDFWGSHHGVPRVPCPCRTSSPTLVEFGPCQSEAGPWEPFTSRP</sequence>
<proteinExistence type="predicted"/>
<gene>
    <name evidence="1" type="ORF">F2P81_006382</name>
</gene>
<organism evidence="1 2">
    <name type="scientific">Scophthalmus maximus</name>
    <name type="common">Turbot</name>
    <name type="synonym">Psetta maxima</name>
    <dbReference type="NCBI Taxonomy" id="52904"/>
    <lineage>
        <taxon>Eukaryota</taxon>
        <taxon>Metazoa</taxon>
        <taxon>Chordata</taxon>
        <taxon>Craniata</taxon>
        <taxon>Vertebrata</taxon>
        <taxon>Euteleostomi</taxon>
        <taxon>Actinopterygii</taxon>
        <taxon>Neopterygii</taxon>
        <taxon>Teleostei</taxon>
        <taxon>Neoteleostei</taxon>
        <taxon>Acanthomorphata</taxon>
        <taxon>Carangaria</taxon>
        <taxon>Pleuronectiformes</taxon>
        <taxon>Pleuronectoidei</taxon>
        <taxon>Scophthalmidae</taxon>
        <taxon>Scophthalmus</taxon>
    </lineage>
</organism>
<accession>A0A6A4TBF3</accession>
<reference evidence="1 2" key="1">
    <citation type="submission" date="2019-06" db="EMBL/GenBank/DDBJ databases">
        <title>Draft genomes of female and male turbot (Scophthalmus maximus).</title>
        <authorList>
            <person name="Xu H."/>
            <person name="Xu X.-W."/>
            <person name="Shao C."/>
            <person name="Chen S."/>
        </authorList>
    </citation>
    <scope>NUCLEOTIDE SEQUENCE [LARGE SCALE GENOMIC DNA]</scope>
    <source>
        <strain evidence="1">Ysfricsl-2016a</strain>
        <tissue evidence="1">Blood</tissue>
    </source>
</reference>
<evidence type="ECO:0000313" key="2">
    <source>
        <dbReference type="Proteomes" id="UP000438429"/>
    </source>
</evidence>